<dbReference type="RefSeq" id="WP_371387764.1">
    <property type="nucleotide sequence ID" value="NZ_JBGLYH010000059.1"/>
</dbReference>
<proteinExistence type="predicted"/>
<gene>
    <name evidence="1" type="ORF">AB6M95_16070</name>
</gene>
<evidence type="ECO:0000313" key="2">
    <source>
        <dbReference type="Proteomes" id="UP001568698"/>
    </source>
</evidence>
<dbReference type="Proteomes" id="UP001568698">
    <property type="component" value="Unassembled WGS sequence"/>
</dbReference>
<evidence type="ECO:0008006" key="3">
    <source>
        <dbReference type="Google" id="ProtNLM"/>
    </source>
</evidence>
<organism evidence="1 2">
    <name type="scientific">Pseudodesulfovibrio karagichevae</name>
    <dbReference type="NCBI Taxonomy" id="3239305"/>
    <lineage>
        <taxon>Bacteria</taxon>
        <taxon>Pseudomonadati</taxon>
        <taxon>Thermodesulfobacteriota</taxon>
        <taxon>Desulfovibrionia</taxon>
        <taxon>Desulfovibrionales</taxon>
        <taxon>Desulfovibrionaceae</taxon>
    </lineage>
</organism>
<dbReference type="EMBL" id="JBGLYH010000059">
    <property type="protein sequence ID" value="MEZ7198271.1"/>
    <property type="molecule type" value="Genomic_DNA"/>
</dbReference>
<accession>A0ABV4K5L4</accession>
<sequence>MEEKDQKTLRKHTESILLSMLTFATERRFLQHVSSNDYQDWRDVSDRLSHDSEQVLGFGISTGKKIIAVGEDRDNEYMQSGKLLNPDEIVYALGQDIYADPLQVYLFSILEEYGRYVRRLVKGGDFEITDYWHKGVRSSMDADSADDIREARNGIGGQLGIPSRGLSDELMAGMIRLKKSRNRVAHGVDAHIVEELDIQGYVQQREARLSFEEALDVVAGLILQIYYSASGDRAPMTLYPFEDFEAQYG</sequence>
<name>A0ABV4K5L4_9BACT</name>
<protein>
    <recommendedName>
        <fullName evidence="3">MAE-28990/MAE-18760-like HEPN domain-containing protein</fullName>
    </recommendedName>
</protein>
<evidence type="ECO:0000313" key="1">
    <source>
        <dbReference type="EMBL" id="MEZ7198271.1"/>
    </source>
</evidence>
<reference evidence="1 2" key="1">
    <citation type="submission" date="2024-08" db="EMBL/GenBank/DDBJ databases">
        <title>Sulfate-reducing bacteria isolated from formation water of the oil field in Kazakhstan and description of Pseudodesulfovibrio sp.</title>
        <authorList>
            <person name="Bidzhieva S.K."/>
            <person name="Tourova T.P."/>
            <person name="Grouzdev D.S."/>
            <person name="Beletsky A.V."/>
            <person name="Sokolova D.S."/>
            <person name="Samigullina S.R."/>
            <person name="Poltaraus A.B."/>
            <person name="Avtukh A.N."/>
            <person name="Tereshina V.M."/>
            <person name="Zhaparov N.S."/>
            <person name="Mardanov A.V."/>
            <person name="Nazina T.N."/>
        </authorList>
    </citation>
    <scope>NUCLEOTIDE SEQUENCE [LARGE SCALE GENOMIC DNA]</scope>
    <source>
        <strain evidence="1 2">9FUS</strain>
    </source>
</reference>
<comment type="caution">
    <text evidence="1">The sequence shown here is derived from an EMBL/GenBank/DDBJ whole genome shotgun (WGS) entry which is preliminary data.</text>
</comment>
<keyword evidence="2" id="KW-1185">Reference proteome</keyword>